<keyword evidence="1" id="KW-0175">Coiled coil</keyword>
<feature type="compositionally biased region" description="Pro residues" evidence="2">
    <location>
        <begin position="28"/>
        <end position="47"/>
    </location>
</feature>
<dbReference type="AlphaFoldDB" id="A0A238J5M3"/>
<dbReference type="PANTHER" id="PTHR32309:SF13">
    <property type="entry name" value="FERRIC ENTEROBACTIN TRANSPORT PROTEIN FEPE"/>
    <property type="match status" value="1"/>
</dbReference>
<evidence type="ECO:0000256" key="1">
    <source>
        <dbReference type="SAM" id="Coils"/>
    </source>
</evidence>
<organism evidence="4 5">
    <name type="scientific">Pelagimonas phthalicica</name>
    <dbReference type="NCBI Taxonomy" id="1037362"/>
    <lineage>
        <taxon>Bacteria</taxon>
        <taxon>Pseudomonadati</taxon>
        <taxon>Pseudomonadota</taxon>
        <taxon>Alphaproteobacteria</taxon>
        <taxon>Rhodobacterales</taxon>
        <taxon>Roseobacteraceae</taxon>
        <taxon>Pelagimonas</taxon>
    </lineage>
</organism>
<keyword evidence="3" id="KW-0472">Membrane</keyword>
<keyword evidence="3" id="KW-1133">Transmembrane helix</keyword>
<reference evidence="5" key="1">
    <citation type="submission" date="2017-05" db="EMBL/GenBank/DDBJ databases">
        <authorList>
            <person name="Rodrigo-Torres L."/>
            <person name="Arahal R. D."/>
            <person name="Lucena T."/>
        </authorList>
    </citation>
    <scope>NUCLEOTIDE SEQUENCE [LARGE SCALE GENOMIC DNA]</scope>
    <source>
        <strain evidence="5">CECT 8649</strain>
    </source>
</reference>
<sequence length="555" mass="61242">MTTKPKAKKFRIRRSPGAEAPAEQPVAQTPPKPTAAAPQPRPQPVPRPAEAAPRAQQPRPTPGPMAGDVASPDQVSGETDIDAIRREGLTGRQLRMARRVAQKHGLAPTSDFDAVRLLRAKGIDPFQRTNMLELVKPDEADQPPAKPEARVQLPQTVQVEKQQLPSTEIANPAERRAAEITKIQRELAARRRKKQLLLLSRLAAFVLLPTLLAGYYFYGVATPMYSTKSEFLILKNDGGGGAVPGLLAGTQFATAQDAIAVQSYLQSKDAMLRLDADVGFKSHFTDENIDPIQRLEENPSNEEAYKLYKRHVEIGFDPTEGVIRMEIMAADPQVATEFSEALIGYAEERVDNLSLRKRSNAVRDAEQGLIDAEQSRREAQEKLVRLQQETNAVDPEAQIAALRSQINTYELQLQEKNLQLQALLDNARPNRAKVDGARGDIRRLEALLAELNTRMVSATTGENSLAEKAAQIQLAQADLATRDLMLQTALQTLEQARRDASSQARYLTTSVKPVASEDPAYPRKFENTILAFLIFGGIYLMISLTASILREQVSS</sequence>
<keyword evidence="5" id="KW-1185">Reference proteome</keyword>
<protein>
    <recommendedName>
        <fullName evidence="6">Capsular polysaccharide transport system permease protein</fullName>
    </recommendedName>
</protein>
<accession>A0A238J5M3</accession>
<evidence type="ECO:0000256" key="3">
    <source>
        <dbReference type="SAM" id="Phobius"/>
    </source>
</evidence>
<name>A0A238J5M3_9RHOB</name>
<dbReference type="RefSeq" id="WP_099241631.1">
    <property type="nucleotide sequence ID" value="NZ_FXXP01000001.1"/>
</dbReference>
<dbReference type="GO" id="GO:0005886">
    <property type="term" value="C:plasma membrane"/>
    <property type="evidence" value="ECO:0007669"/>
    <property type="project" value="TreeGrafter"/>
</dbReference>
<gene>
    <name evidence="4" type="ORF">TRP8649_00124</name>
</gene>
<evidence type="ECO:0000313" key="5">
    <source>
        <dbReference type="Proteomes" id="UP000225972"/>
    </source>
</evidence>
<feature type="compositionally biased region" description="Low complexity" evidence="2">
    <location>
        <begin position="48"/>
        <end position="58"/>
    </location>
</feature>
<dbReference type="InterPro" id="IPR050445">
    <property type="entry name" value="Bact_polysacc_biosynth/exp"/>
</dbReference>
<evidence type="ECO:0000256" key="2">
    <source>
        <dbReference type="SAM" id="MobiDB-lite"/>
    </source>
</evidence>
<feature type="transmembrane region" description="Helical" evidence="3">
    <location>
        <begin position="196"/>
        <end position="218"/>
    </location>
</feature>
<dbReference type="OrthoDB" id="7810642at2"/>
<feature type="region of interest" description="Disordered" evidence="2">
    <location>
        <begin position="1"/>
        <end position="79"/>
    </location>
</feature>
<feature type="compositionally biased region" description="Basic residues" evidence="2">
    <location>
        <begin position="1"/>
        <end position="14"/>
    </location>
</feature>
<dbReference type="Proteomes" id="UP000225972">
    <property type="component" value="Unassembled WGS sequence"/>
</dbReference>
<dbReference type="EMBL" id="FXXP01000001">
    <property type="protein sequence ID" value="SMX26051.1"/>
    <property type="molecule type" value="Genomic_DNA"/>
</dbReference>
<evidence type="ECO:0000313" key="4">
    <source>
        <dbReference type="EMBL" id="SMX26051.1"/>
    </source>
</evidence>
<dbReference type="GO" id="GO:0004713">
    <property type="term" value="F:protein tyrosine kinase activity"/>
    <property type="evidence" value="ECO:0007669"/>
    <property type="project" value="TreeGrafter"/>
</dbReference>
<keyword evidence="3" id="KW-0812">Transmembrane</keyword>
<feature type="transmembrane region" description="Helical" evidence="3">
    <location>
        <begin position="529"/>
        <end position="549"/>
    </location>
</feature>
<dbReference type="PANTHER" id="PTHR32309">
    <property type="entry name" value="TYROSINE-PROTEIN KINASE"/>
    <property type="match status" value="1"/>
</dbReference>
<proteinExistence type="predicted"/>
<feature type="coiled-coil region" evidence="1">
    <location>
        <begin position="362"/>
        <end position="454"/>
    </location>
</feature>
<evidence type="ECO:0008006" key="6">
    <source>
        <dbReference type="Google" id="ProtNLM"/>
    </source>
</evidence>